<dbReference type="EMBL" id="JPHD02000143">
    <property type="protein sequence ID" value="KGE50341.1"/>
    <property type="molecule type" value="Genomic_DNA"/>
</dbReference>
<accession>A0A098PUJ1</accession>
<dbReference type="HOGENOM" id="CLU_997300_0_0_6"/>
<name>A0A098PUJ1_9XANT</name>
<evidence type="ECO:0000313" key="1">
    <source>
        <dbReference type="EMBL" id="KGE50341.1"/>
    </source>
</evidence>
<evidence type="ECO:0000313" key="2">
    <source>
        <dbReference type="Proteomes" id="UP000028012"/>
    </source>
</evidence>
<dbReference type="AlphaFoldDB" id="A0A098PUJ1"/>
<protein>
    <submittedName>
        <fullName evidence="1">Uncharacterized protein</fullName>
    </submittedName>
</protein>
<reference evidence="1 2" key="1">
    <citation type="submission" date="2014-09" db="EMBL/GenBank/DDBJ databases">
        <title>A draft genome sequence for Xanthomonas axonopodis pv. vasculorum NCPPB 900.</title>
        <authorList>
            <person name="Harrison J."/>
            <person name="Studholme D.J."/>
        </authorList>
    </citation>
    <scope>NUCLEOTIDE SEQUENCE [LARGE SCALE GENOMIC DNA]</scope>
    <source>
        <strain evidence="1 2">NCPPB 900</strain>
    </source>
</reference>
<proteinExistence type="predicted"/>
<comment type="caution">
    <text evidence="1">The sequence shown here is derived from an EMBL/GenBank/DDBJ whole genome shotgun (WGS) entry which is preliminary data.</text>
</comment>
<gene>
    <name evidence="1" type="ORF">GW15_0221495</name>
</gene>
<dbReference type="RefSeq" id="WP_042825174.1">
    <property type="nucleotide sequence ID" value="NZ_KN173626.1"/>
</dbReference>
<sequence length="292" mass="32676">MSSRDDLAQVTAERDVLAGLVEQHEARLRTFSADLHHVLMAQLGDHEPGAKYMEAWQRLYALIAPVVTGYASTSAELEQAQADHAARLDALVARHDESAATDAFVQTDSPEIYELRVGLVHANAAMFTGHRFVHARLSQILSSYRELILRHMPQFTPDEWAALAEMLNDECNEAHYDYLQHLGEDEQLSDQLPHGPFTTDVNRLATVAADRAAQRNAQQRQRNADHYDLFAPTVDLLDLASRLSALTDVQRLAAYEKLMWLLYPERCDLVAYDEADQAATDAAIAELLNTTP</sequence>
<dbReference type="Proteomes" id="UP000028012">
    <property type="component" value="Unassembled WGS sequence"/>
</dbReference>
<organism evidence="1 2">
    <name type="scientific">Xanthomonas axonopodis pv. vasculorum</name>
    <dbReference type="NCBI Taxonomy" id="325777"/>
    <lineage>
        <taxon>Bacteria</taxon>
        <taxon>Pseudomonadati</taxon>
        <taxon>Pseudomonadota</taxon>
        <taxon>Gammaproteobacteria</taxon>
        <taxon>Lysobacterales</taxon>
        <taxon>Lysobacteraceae</taxon>
        <taxon>Xanthomonas</taxon>
    </lineage>
</organism>